<sequence length="615" mass="71406">MEVNIKQALKVFFSKSSFEMIYFEAFANALDAGATDFYIDIKQGNELKELSLVLTDNGIGFTDERFRKFGKLFDVEEEPSHKGLGRLVYLCYFGKVHVESCFNNSVRRVFDFDESFNGTSQTIHTGNEDNGTVLTMTEFLGTKLGRNDYIRPSYIKNALLENFYMKFYKAKLVGKQLNIFIRLFVDGQIVSKETITTDSMPSFSVKELTTQMDFFNSIDLYYYVREVEIKETKVITALAIDDRSHRVEIIADENLPKGYEMIFLLISESFQGNIDGTRQNLTISDNELTIIKTIFRNGISEVIKEQFPQINKNNEKRVTYLKQTFPHLCGYFDNNDIGYSSQTDILKKAQDKFFRDQKEILGAKELNDEQFNKSLDLSARALTEYILFRQNVLKRMKGLDKNNKEEELHNLIAPKYAEFHGQDVVTDMYRNNVWVLDDKFMSYSTVLSEAEMSRVIDVLTEGEVRDKDNDRPDITLFFSGNPNESDKKVDVVVVELKRLGLSAEQNSIVEFQLDTRTRRLAEYYGNRIQRMWFYGIVDFDDQYEMHLRDNYFNPLFSNGKIYFRSKPVSLDLTSSQSVIQNAYILDFSAMVEDANSRNSTFLKILQHSFENESSK</sequence>
<dbReference type="AlphaFoldDB" id="A0A2N9QSC3"/>
<dbReference type="GeneID" id="94030690"/>
<dbReference type="RefSeq" id="WP_089367358.1">
    <property type="nucleotide sequence ID" value="NZ_CP023864.1"/>
</dbReference>
<dbReference type="SUPFAM" id="SSF55874">
    <property type="entry name" value="ATPase domain of HSP90 chaperone/DNA topoisomerase II/histidine kinase"/>
    <property type="match status" value="1"/>
</dbReference>
<dbReference type="InterPro" id="IPR036890">
    <property type="entry name" value="HATPase_C_sf"/>
</dbReference>
<proteinExistence type="predicted"/>
<dbReference type="Proteomes" id="UP000198427">
    <property type="component" value="Unassembled WGS sequence"/>
</dbReference>
<dbReference type="KEGG" id="pje:CRM71_15400"/>
<dbReference type="EMBL" id="FZNZ01000081">
    <property type="protein sequence ID" value="SNS21962.1"/>
    <property type="molecule type" value="Genomic_DNA"/>
</dbReference>
<dbReference type="Gene3D" id="3.30.565.10">
    <property type="entry name" value="Histidine kinase-like ATPase, C-terminal domain"/>
    <property type="match status" value="1"/>
</dbReference>
<organism evidence="1 2">
    <name type="scientific">Prevotella jejuni</name>
    <dbReference type="NCBI Taxonomy" id="1177574"/>
    <lineage>
        <taxon>Bacteria</taxon>
        <taxon>Pseudomonadati</taxon>
        <taxon>Bacteroidota</taxon>
        <taxon>Bacteroidia</taxon>
        <taxon>Bacteroidales</taxon>
        <taxon>Prevotellaceae</taxon>
        <taxon>Prevotella</taxon>
    </lineage>
</organism>
<reference evidence="1 2" key="1">
    <citation type="submission" date="2017-06" db="EMBL/GenBank/DDBJ databases">
        <authorList>
            <person name="Varghese N."/>
            <person name="Submissions S."/>
        </authorList>
    </citation>
    <scope>NUCLEOTIDE SEQUENCE [LARGE SCALE GENOMIC DNA]</scope>
    <source>
        <strain evidence="1 2">DSM 26989</strain>
    </source>
</reference>
<name>A0A2N9QSC3_9BACT</name>
<keyword evidence="2" id="KW-1185">Reference proteome</keyword>
<accession>A0A2N9QSC3</accession>
<dbReference type="OrthoDB" id="2041081at2"/>
<gene>
    <name evidence="1" type="ORF">SAMN06265364_1811</name>
</gene>
<evidence type="ECO:0000313" key="2">
    <source>
        <dbReference type="Proteomes" id="UP000198427"/>
    </source>
</evidence>
<comment type="caution">
    <text evidence="1">The sequence shown here is derived from an EMBL/GenBank/DDBJ whole genome shotgun (WGS) entry which is preliminary data.</text>
</comment>
<evidence type="ECO:0000313" key="1">
    <source>
        <dbReference type="EMBL" id="SNS21962.1"/>
    </source>
</evidence>
<protein>
    <submittedName>
        <fullName evidence="1">Uncharacterized protein</fullName>
    </submittedName>
</protein>